<protein>
    <submittedName>
        <fullName evidence="1">Uncharacterized protein</fullName>
    </submittedName>
</protein>
<evidence type="ECO:0000313" key="1">
    <source>
        <dbReference type="EMBL" id="OGD65064.1"/>
    </source>
</evidence>
<proteinExistence type="predicted"/>
<accession>A0A1F5ECX9</accession>
<reference evidence="1 2" key="1">
    <citation type="journal article" date="2016" name="Nat. Commun.">
        <title>Thousands of microbial genomes shed light on interconnected biogeochemical processes in an aquifer system.</title>
        <authorList>
            <person name="Anantharaman K."/>
            <person name="Brown C.T."/>
            <person name="Hug L.A."/>
            <person name="Sharon I."/>
            <person name="Castelle C.J."/>
            <person name="Probst A.J."/>
            <person name="Thomas B.C."/>
            <person name="Singh A."/>
            <person name="Wilkins M.J."/>
            <person name="Karaoz U."/>
            <person name="Brodie E.L."/>
            <person name="Williams K.H."/>
            <person name="Hubbard S.S."/>
            <person name="Banfield J.F."/>
        </authorList>
    </citation>
    <scope>NUCLEOTIDE SEQUENCE [LARGE SCALE GENOMIC DNA]</scope>
</reference>
<name>A0A1F5ECX9_9BACT</name>
<dbReference type="Gene3D" id="3.40.50.1240">
    <property type="entry name" value="Phosphoglycerate mutase-like"/>
    <property type="match status" value="1"/>
</dbReference>
<dbReference type="EMBL" id="MEZX01000001">
    <property type="protein sequence ID" value="OGD65064.1"/>
    <property type="molecule type" value="Genomic_DNA"/>
</dbReference>
<dbReference type="InterPro" id="IPR029033">
    <property type="entry name" value="His_PPase_superfam"/>
</dbReference>
<dbReference type="Proteomes" id="UP000177481">
    <property type="component" value="Unassembled WGS sequence"/>
</dbReference>
<organism evidence="1 2">
    <name type="scientific">Candidatus Berkelbacteria bacterium RIFCSPLOWO2_01_FULL_50_28</name>
    <dbReference type="NCBI Taxonomy" id="1797471"/>
    <lineage>
        <taxon>Bacteria</taxon>
        <taxon>Candidatus Berkelbacteria</taxon>
    </lineage>
</organism>
<evidence type="ECO:0000313" key="2">
    <source>
        <dbReference type="Proteomes" id="UP000177481"/>
    </source>
</evidence>
<dbReference type="STRING" id="1797471.A3A71_03165"/>
<dbReference type="AlphaFoldDB" id="A0A1F5ECX9"/>
<sequence length="283" mass="32315">MSEFLRPEEGISNIEGAPELNLEREDCERTATFIRHPSTRLAEAMQQGTMETPWDEIEDKIKIQRGPGHEMSKLLANHLLEEIPQLIDVKGSAESYMISSSPLPRAEAIARYVNQHIIEEHKMHPGYPLPINRDVQLNSNFREIPIGHTKGQLAVMLGKIQQEGKPITAILEEWFKSDPEYIASLFEEGRVRVLEGLAQLEHSPAWMNLVFTHRMITGLTTWLIEREDKQRPIEAQDLPGIMEHTRILANTSETEIGLSKGVWHVLRRGETPHLDESLRKGVF</sequence>
<comment type="caution">
    <text evidence="1">The sequence shown here is derived from an EMBL/GenBank/DDBJ whole genome shotgun (WGS) entry which is preliminary data.</text>
</comment>
<gene>
    <name evidence="1" type="ORF">A3A71_03165</name>
</gene>